<dbReference type="GO" id="GO:0008083">
    <property type="term" value="F:growth factor activity"/>
    <property type="evidence" value="ECO:0007669"/>
    <property type="project" value="UniProtKB-KW"/>
</dbReference>
<evidence type="ECO:0000256" key="3">
    <source>
        <dbReference type="ARBA" id="ARBA00023246"/>
    </source>
</evidence>
<evidence type="ECO:0000256" key="2">
    <source>
        <dbReference type="ARBA" id="ARBA00023030"/>
    </source>
</evidence>
<dbReference type="InterPro" id="IPR029034">
    <property type="entry name" value="Cystine-knot_cytokine"/>
</dbReference>
<evidence type="ECO:0000256" key="4">
    <source>
        <dbReference type="RuleBase" id="RU003818"/>
    </source>
</evidence>
<dbReference type="AlphaFoldDB" id="A0AAV2S5R2"/>
<dbReference type="GO" id="GO:0070851">
    <property type="term" value="F:growth factor receptor binding"/>
    <property type="evidence" value="ECO:0007669"/>
    <property type="project" value="TreeGrafter"/>
</dbReference>
<feature type="signal peptide" evidence="5">
    <location>
        <begin position="1"/>
        <end position="22"/>
    </location>
</feature>
<dbReference type="Pfam" id="PF00341">
    <property type="entry name" value="PDGF"/>
    <property type="match status" value="1"/>
</dbReference>
<evidence type="ECO:0000259" key="6">
    <source>
        <dbReference type="PROSITE" id="PS50278"/>
    </source>
</evidence>
<reference evidence="7 8" key="1">
    <citation type="submission" date="2024-05" db="EMBL/GenBank/DDBJ databases">
        <authorList>
            <person name="Wallberg A."/>
        </authorList>
    </citation>
    <scope>NUCLEOTIDE SEQUENCE [LARGE SCALE GENOMIC DNA]</scope>
</reference>
<evidence type="ECO:0000256" key="1">
    <source>
        <dbReference type="ARBA" id="ARBA00006686"/>
    </source>
</evidence>
<proteinExistence type="inferred from homology"/>
<dbReference type="GO" id="GO:0005615">
    <property type="term" value="C:extracellular space"/>
    <property type="evidence" value="ECO:0007669"/>
    <property type="project" value="TreeGrafter"/>
</dbReference>
<evidence type="ECO:0000256" key="5">
    <source>
        <dbReference type="SAM" id="SignalP"/>
    </source>
</evidence>
<organism evidence="7 8">
    <name type="scientific">Meganyctiphanes norvegica</name>
    <name type="common">Northern krill</name>
    <name type="synonym">Thysanopoda norvegica</name>
    <dbReference type="NCBI Taxonomy" id="48144"/>
    <lineage>
        <taxon>Eukaryota</taxon>
        <taxon>Metazoa</taxon>
        <taxon>Ecdysozoa</taxon>
        <taxon>Arthropoda</taxon>
        <taxon>Crustacea</taxon>
        <taxon>Multicrustacea</taxon>
        <taxon>Malacostraca</taxon>
        <taxon>Eumalacostraca</taxon>
        <taxon>Eucarida</taxon>
        <taxon>Euphausiacea</taxon>
        <taxon>Euphausiidae</taxon>
        <taxon>Meganyctiphanes</taxon>
    </lineage>
</organism>
<dbReference type="SMART" id="SM00141">
    <property type="entry name" value="PDGF"/>
    <property type="match status" value="1"/>
</dbReference>
<dbReference type="GO" id="GO:0008284">
    <property type="term" value="P:positive regulation of cell population proliferation"/>
    <property type="evidence" value="ECO:0007669"/>
    <property type="project" value="TreeGrafter"/>
</dbReference>
<dbReference type="SUPFAM" id="SSF57501">
    <property type="entry name" value="Cystine-knot cytokines"/>
    <property type="match status" value="1"/>
</dbReference>
<dbReference type="GO" id="GO:0016020">
    <property type="term" value="C:membrane"/>
    <property type="evidence" value="ECO:0007669"/>
    <property type="project" value="InterPro"/>
</dbReference>
<keyword evidence="2 4" id="KW-0339">Growth factor</keyword>
<dbReference type="Gene3D" id="2.10.90.10">
    <property type="entry name" value="Cystine-knot cytokines"/>
    <property type="match status" value="1"/>
</dbReference>
<sequence>MRAKMVLKLAGLFRILPLLAYASSFLIYSETPRNSENAASRISSDLDINNLSIEDLKTLSNVTDWGEVLSLLGIDAPDRKVDEDVVDGSFSNAIIIDGEQAICKPELKTVELKTPPGDLYFPRCVRLLHCGGCCIGDLLSCQPTATQPVYIKVMKVANNMRGRPSPSYELIEEEEHLACTCDCRIQAHHCDPDTQVYRQTHCDCVCKDTPEQSWCLASNLHSWDINKCKCHCRRPRDCGTGEVFDHTTCRCKVDEGEKHDG</sequence>
<evidence type="ECO:0000313" key="8">
    <source>
        <dbReference type="Proteomes" id="UP001497623"/>
    </source>
</evidence>
<dbReference type="PANTHER" id="PTHR11633:SF1">
    <property type="entry name" value="LD28763P"/>
    <property type="match status" value="1"/>
</dbReference>
<evidence type="ECO:0000313" key="7">
    <source>
        <dbReference type="EMBL" id="CAL4156417.1"/>
    </source>
</evidence>
<name>A0AAV2S5R2_MEGNR</name>
<dbReference type="PANTHER" id="PTHR11633">
    <property type="entry name" value="PLATELET-DERIVED GROWTH FACTOR"/>
    <property type="match status" value="1"/>
</dbReference>
<dbReference type="Proteomes" id="UP001497623">
    <property type="component" value="Unassembled WGS sequence"/>
</dbReference>
<dbReference type="InterPro" id="IPR000072">
    <property type="entry name" value="PDGF/VEGF_dom"/>
</dbReference>
<feature type="domain" description="Platelet-derived growth factor (PDGF) family profile" evidence="6">
    <location>
        <begin position="120"/>
        <end position="186"/>
    </location>
</feature>
<comment type="caution">
    <text evidence="7">The sequence shown here is derived from an EMBL/GenBank/DDBJ whole genome shotgun (WGS) entry which is preliminary data.</text>
</comment>
<comment type="similarity">
    <text evidence="1 4">Belongs to the PDGF/VEGF growth factor family.</text>
</comment>
<feature type="chain" id="PRO_5043999449" description="Platelet-derived growth factor (PDGF) family profile domain-containing protein" evidence="5">
    <location>
        <begin position="23"/>
        <end position="261"/>
    </location>
</feature>
<keyword evidence="8" id="KW-1185">Reference proteome</keyword>
<dbReference type="PROSITE" id="PS50278">
    <property type="entry name" value="PDGF_2"/>
    <property type="match status" value="1"/>
</dbReference>
<keyword evidence="5" id="KW-0732">Signal</keyword>
<gene>
    <name evidence="7" type="ORF">MNOR_LOCUS31714</name>
</gene>
<keyword evidence="3" id="KW-0497">Mitogen</keyword>
<accession>A0AAV2S5R2</accession>
<dbReference type="EMBL" id="CAXKWB010041464">
    <property type="protein sequence ID" value="CAL4156417.1"/>
    <property type="molecule type" value="Genomic_DNA"/>
</dbReference>
<protein>
    <recommendedName>
        <fullName evidence="6">Platelet-derived growth factor (PDGF) family profile domain-containing protein</fullName>
    </recommendedName>
</protein>
<dbReference type="GO" id="GO:0051781">
    <property type="term" value="P:positive regulation of cell division"/>
    <property type="evidence" value="ECO:0007669"/>
    <property type="project" value="UniProtKB-KW"/>
</dbReference>